<dbReference type="Proteomes" id="UP000232163">
    <property type="component" value="Unassembled WGS sequence"/>
</dbReference>
<keyword evidence="3" id="KW-1185">Reference proteome</keyword>
<evidence type="ECO:0000313" key="2">
    <source>
        <dbReference type="EMBL" id="PIO46781.1"/>
    </source>
</evidence>
<organism evidence="2 3">
    <name type="scientific">Phyllobacterium zundukense</name>
    <dbReference type="NCBI Taxonomy" id="1867719"/>
    <lineage>
        <taxon>Bacteria</taxon>
        <taxon>Pseudomonadati</taxon>
        <taxon>Pseudomonadota</taxon>
        <taxon>Alphaproteobacteria</taxon>
        <taxon>Hyphomicrobiales</taxon>
        <taxon>Phyllobacteriaceae</taxon>
        <taxon>Phyllobacterium</taxon>
    </lineage>
</organism>
<keyword evidence="1" id="KW-1133">Transmembrane helix</keyword>
<keyword evidence="1" id="KW-0812">Transmembrane</keyword>
<keyword evidence="1" id="KW-0472">Membrane</keyword>
<protein>
    <submittedName>
        <fullName evidence="2">Uncharacterized protein</fullName>
    </submittedName>
</protein>
<sequence length="345" mass="38283">MSETIESRLEQAVKSVARLQEFDTSQLPRREALGSALSFEDAVAPAQRAMALFQQISLDHLRDLPDQQLHEIQNQADSLFNILKSILEFTTDQPSPHETRKQYIESLKSHYDQTFNALHPKISYLSTRQRDFAGLEREARAAMQSVEDQSRTLVDQLSGDRAEAQRILDEVRKVAAEQGVSQQAIYFREEADDHSQKAEHWQRYTVLTAVGLGAFAACSIFIHKIPFITPTNTYEAIQVGLSKVLVFGVIAYMLVLCARNFLSHKHNAIVNKHRQNALLTFKALSDAAKGEGARDIVLTHAAACIFNQQDTGYTRSSHGAADGAPATLIEVLPKLSSANVHGSGS</sequence>
<dbReference type="AlphaFoldDB" id="A0A2N9W4W3"/>
<feature type="transmembrane region" description="Helical" evidence="1">
    <location>
        <begin position="242"/>
        <end position="262"/>
    </location>
</feature>
<dbReference type="OrthoDB" id="5510751at2"/>
<reference evidence="2 3" key="1">
    <citation type="journal article" date="2017" name="Int J Environ Stud">
        <title>Does the Miocene-Pliocene relict legume Oxytropis triphylla form nitrogen-fixing nodules with a combination of bacterial strains?</title>
        <authorList>
            <person name="Safronova V."/>
            <person name="Belimov A."/>
            <person name="Sazanova A."/>
            <person name="Kuznetsova I."/>
            <person name="Popova J."/>
            <person name="Andronov E."/>
            <person name="Verkhozina A."/>
            <person name="Tikhonovich I."/>
        </authorList>
    </citation>
    <scope>NUCLEOTIDE SEQUENCE [LARGE SCALE GENOMIC DNA]</scope>
    <source>
        <strain evidence="2 3">Tri-38</strain>
    </source>
</reference>
<proteinExistence type="predicted"/>
<comment type="caution">
    <text evidence="2">The sequence shown here is derived from an EMBL/GenBank/DDBJ whole genome shotgun (WGS) entry which is preliminary data.</text>
</comment>
<dbReference type="RefSeq" id="WP_099999086.1">
    <property type="nucleotide sequence ID" value="NZ_CP017940.1"/>
</dbReference>
<gene>
    <name evidence="2" type="ORF">B5P45_03000</name>
</gene>
<dbReference type="EMBL" id="MZMT01000003">
    <property type="protein sequence ID" value="PIO46781.1"/>
    <property type="molecule type" value="Genomic_DNA"/>
</dbReference>
<name>A0A2N9W4W3_9HYPH</name>
<feature type="transmembrane region" description="Helical" evidence="1">
    <location>
        <begin position="204"/>
        <end position="222"/>
    </location>
</feature>
<evidence type="ECO:0000313" key="3">
    <source>
        <dbReference type="Proteomes" id="UP000232163"/>
    </source>
</evidence>
<dbReference type="KEGG" id="pht:BLM14_09075"/>
<evidence type="ECO:0000256" key="1">
    <source>
        <dbReference type="SAM" id="Phobius"/>
    </source>
</evidence>
<accession>A0A2N9W4W3</accession>